<dbReference type="GO" id="GO:0005634">
    <property type="term" value="C:nucleus"/>
    <property type="evidence" value="ECO:0007669"/>
    <property type="project" value="InterPro"/>
</dbReference>
<reference evidence="1" key="1">
    <citation type="submission" date="2023-04" db="EMBL/GenBank/DDBJ databases">
        <authorList>
            <person name="Vijverberg K."/>
            <person name="Xiong W."/>
            <person name="Schranz E."/>
        </authorList>
    </citation>
    <scope>NUCLEOTIDE SEQUENCE</scope>
</reference>
<dbReference type="Gene3D" id="3.30.160.360">
    <property type="match status" value="1"/>
</dbReference>
<dbReference type="EMBL" id="OX465086">
    <property type="protein sequence ID" value="CAI9261252.1"/>
    <property type="molecule type" value="Genomic_DNA"/>
</dbReference>
<protein>
    <submittedName>
        <fullName evidence="1">Uncharacterized protein</fullName>
    </submittedName>
</protein>
<dbReference type="PANTHER" id="PTHR47162">
    <property type="entry name" value="OS02G0192300 PROTEIN"/>
    <property type="match status" value="1"/>
</dbReference>
<dbReference type="Proteomes" id="UP001177003">
    <property type="component" value="Chromosome 0"/>
</dbReference>
<evidence type="ECO:0000313" key="2">
    <source>
        <dbReference type="Proteomes" id="UP001177003"/>
    </source>
</evidence>
<sequence>MAHKINVQLPIQLEDFYVLSFGKIITSPLYYGANYIWPIGYKSCWHEKLTGSLFTCEVSNNGQGGPLFTITRSSCSESTIQYGQTIMCRADLDEHDNVVTELTEMTKIDPGSGDEVGYEDVIGDLYVEWSSTSSTWKLLLENIVDVHKEFINQTGAVQCYCRHAEDLITFYHLFILRTRLPSHAIATFFRYVSSYVVLKNCLSYEEFENNLLAPRPVTY</sequence>
<organism evidence="1 2">
    <name type="scientific">Lactuca saligna</name>
    <name type="common">Willowleaf lettuce</name>
    <dbReference type="NCBI Taxonomy" id="75948"/>
    <lineage>
        <taxon>Eukaryota</taxon>
        <taxon>Viridiplantae</taxon>
        <taxon>Streptophyta</taxon>
        <taxon>Embryophyta</taxon>
        <taxon>Tracheophyta</taxon>
        <taxon>Spermatophyta</taxon>
        <taxon>Magnoliopsida</taxon>
        <taxon>eudicotyledons</taxon>
        <taxon>Gunneridae</taxon>
        <taxon>Pentapetalae</taxon>
        <taxon>asterids</taxon>
        <taxon>campanulids</taxon>
        <taxon>Asterales</taxon>
        <taxon>Asteraceae</taxon>
        <taxon>Cichorioideae</taxon>
        <taxon>Cichorieae</taxon>
        <taxon>Lactucinae</taxon>
        <taxon>Lactuca</taxon>
    </lineage>
</organism>
<dbReference type="InterPro" id="IPR003888">
    <property type="entry name" value="FYrich_N"/>
</dbReference>
<keyword evidence="2" id="KW-1185">Reference proteome</keyword>
<gene>
    <name evidence="1" type="ORF">LSALG_LOCUS2044</name>
</gene>
<accession>A0AA35VI09</accession>
<dbReference type="PANTHER" id="PTHR47162:SF8">
    <property type="entry name" value="METHYL-CPG-BINDING DOMAIN-CONTAINING PROTEIN 9"/>
    <property type="match status" value="1"/>
</dbReference>
<proteinExistence type="predicted"/>
<evidence type="ECO:0000313" key="1">
    <source>
        <dbReference type="EMBL" id="CAI9261252.1"/>
    </source>
</evidence>
<name>A0AA35VI09_LACSI</name>
<dbReference type="AlphaFoldDB" id="A0AA35VI09"/>
<dbReference type="Pfam" id="PF05964">
    <property type="entry name" value="FYRN"/>
    <property type="match status" value="1"/>
</dbReference>
<dbReference type="PROSITE" id="PS51542">
    <property type="entry name" value="FYRN"/>
    <property type="match status" value="1"/>
</dbReference>